<comment type="caution">
    <text evidence="2">The sequence shown here is derived from an EMBL/GenBank/DDBJ whole genome shotgun (WGS) entry which is preliminary data.</text>
</comment>
<proteinExistence type="predicted"/>
<sequence length="92" mass="10441">MTTNVLVEKSPADASSDPLWAPSPVDITQLDLETIQEAESCEAKEQSKAYMLKKTPEFSIDELREIARHFGVPNRAQITERETLVEAIRRRI</sequence>
<dbReference type="RefSeq" id="WP_146452614.1">
    <property type="nucleotide sequence ID" value="NZ_SJPS01000008.1"/>
</dbReference>
<keyword evidence="3" id="KW-1185">Reference proteome</keyword>
<accession>A0A5C6CF04</accession>
<dbReference type="AlphaFoldDB" id="A0A5C6CF04"/>
<feature type="region of interest" description="Disordered" evidence="1">
    <location>
        <begin position="1"/>
        <end position="21"/>
    </location>
</feature>
<dbReference type="EMBL" id="SJPS01000008">
    <property type="protein sequence ID" value="TWU21886.1"/>
    <property type="molecule type" value="Genomic_DNA"/>
</dbReference>
<dbReference type="Proteomes" id="UP000318437">
    <property type="component" value="Unassembled WGS sequence"/>
</dbReference>
<dbReference type="OrthoDB" id="9976329at2"/>
<name>A0A5C6CF04_9BACT</name>
<evidence type="ECO:0000313" key="3">
    <source>
        <dbReference type="Proteomes" id="UP000318437"/>
    </source>
</evidence>
<protein>
    <submittedName>
        <fullName evidence="2">Uncharacterized protein</fullName>
    </submittedName>
</protein>
<evidence type="ECO:0000313" key="2">
    <source>
        <dbReference type="EMBL" id="TWU21886.1"/>
    </source>
</evidence>
<evidence type="ECO:0000256" key="1">
    <source>
        <dbReference type="SAM" id="MobiDB-lite"/>
    </source>
</evidence>
<gene>
    <name evidence="2" type="ORF">Pla144_43200</name>
</gene>
<reference evidence="2 3" key="1">
    <citation type="submission" date="2019-02" db="EMBL/GenBank/DDBJ databases">
        <title>Deep-cultivation of Planctomycetes and their phenomic and genomic characterization uncovers novel biology.</title>
        <authorList>
            <person name="Wiegand S."/>
            <person name="Jogler M."/>
            <person name="Boedeker C."/>
            <person name="Pinto D."/>
            <person name="Vollmers J."/>
            <person name="Rivas-Marin E."/>
            <person name="Kohn T."/>
            <person name="Peeters S.H."/>
            <person name="Heuer A."/>
            <person name="Rast P."/>
            <person name="Oberbeckmann S."/>
            <person name="Bunk B."/>
            <person name="Jeske O."/>
            <person name="Meyerdierks A."/>
            <person name="Storesund J.E."/>
            <person name="Kallscheuer N."/>
            <person name="Luecker S."/>
            <person name="Lage O.M."/>
            <person name="Pohl T."/>
            <person name="Merkel B.J."/>
            <person name="Hornburger P."/>
            <person name="Mueller R.-W."/>
            <person name="Bruemmer F."/>
            <person name="Labrenz M."/>
            <person name="Spormann A.M."/>
            <person name="Op Den Camp H."/>
            <person name="Overmann J."/>
            <person name="Amann R."/>
            <person name="Jetten M.S.M."/>
            <person name="Mascher T."/>
            <person name="Medema M.H."/>
            <person name="Devos D.P."/>
            <person name="Kaster A.-K."/>
            <person name="Ovreas L."/>
            <person name="Rohde M."/>
            <person name="Galperin M.Y."/>
            <person name="Jogler C."/>
        </authorList>
    </citation>
    <scope>NUCLEOTIDE SEQUENCE [LARGE SCALE GENOMIC DNA]</scope>
    <source>
        <strain evidence="2 3">Pla144</strain>
    </source>
</reference>
<organism evidence="2 3">
    <name type="scientific">Bythopirellula polymerisocia</name>
    <dbReference type="NCBI Taxonomy" id="2528003"/>
    <lineage>
        <taxon>Bacteria</taxon>
        <taxon>Pseudomonadati</taxon>
        <taxon>Planctomycetota</taxon>
        <taxon>Planctomycetia</taxon>
        <taxon>Pirellulales</taxon>
        <taxon>Lacipirellulaceae</taxon>
        <taxon>Bythopirellula</taxon>
    </lineage>
</organism>